<dbReference type="OrthoDB" id="253391at2"/>
<dbReference type="Gene3D" id="1.20.1330.10">
    <property type="entry name" value="f41 fragment of flagellin, N-terminal domain"/>
    <property type="match status" value="1"/>
</dbReference>
<dbReference type="InterPro" id="IPR001029">
    <property type="entry name" value="Flagellin_N"/>
</dbReference>
<dbReference type="InParanoid" id="A0A517SJG2"/>
<proteinExistence type="predicted"/>
<sequence>MAIRVTPQITVAELLKQSTIHSANIAKLQQQIASGQRISRPSDDPLGTKTILSRTALVGQFETQQRSLNQAADRLNQANTELLSASDLLVRARDIASQARSALDESELRNYASEIDTILTQVRSTGNAQFDGQYLFSGDTANSAPYDESGTDFSYNGSLSSLRVSFFGKGSLEVVYSGQKVFGSSNRQPTDISGTTGARPGAGTDTSTQNTQLIVRHTATTFALGSGVSAGTSSATGDNIIGPSGSHTLTIVDTSGTGAYGTVSLNGAPPVAFDSSQTDLAVTGPNGEIVHLNTTAITAGFNGTVDLGGEGTLSMDGGSTEVPIDFSTAQALTTADGRTTFIDSTGISRAGVDQVEYAGVSNVFQALADLRDEILNLRDLPASEWQDALTRRVDEVTRHQSHILEVVGSQAQTLKTINDIGNRLGELTLDAKERLSEVAKTDIPAAAVALQEANNLLEYSYAVTAKVFNTSLLDYMA</sequence>
<dbReference type="GO" id="GO:0009424">
    <property type="term" value="C:bacterial-type flagellum hook"/>
    <property type="evidence" value="ECO:0007669"/>
    <property type="project" value="InterPro"/>
</dbReference>
<dbReference type="EMBL" id="CP036271">
    <property type="protein sequence ID" value="QDT56236.1"/>
    <property type="molecule type" value="Genomic_DNA"/>
</dbReference>
<evidence type="ECO:0000256" key="2">
    <source>
        <dbReference type="SAM" id="MobiDB-lite"/>
    </source>
</evidence>
<feature type="region of interest" description="Disordered" evidence="2">
    <location>
        <begin position="185"/>
        <end position="207"/>
    </location>
</feature>
<evidence type="ECO:0000313" key="5">
    <source>
        <dbReference type="Proteomes" id="UP000315700"/>
    </source>
</evidence>
<organism evidence="4 5">
    <name type="scientific">Caulifigura coniformis</name>
    <dbReference type="NCBI Taxonomy" id="2527983"/>
    <lineage>
        <taxon>Bacteria</taxon>
        <taxon>Pseudomonadati</taxon>
        <taxon>Planctomycetota</taxon>
        <taxon>Planctomycetia</taxon>
        <taxon>Planctomycetales</taxon>
        <taxon>Planctomycetaceae</taxon>
        <taxon>Caulifigura</taxon>
    </lineage>
</organism>
<evidence type="ECO:0000256" key="1">
    <source>
        <dbReference type="SAM" id="Coils"/>
    </source>
</evidence>
<feature type="compositionally biased region" description="Polar residues" evidence="2">
    <location>
        <begin position="185"/>
        <end position="196"/>
    </location>
</feature>
<keyword evidence="5" id="KW-1185">Reference proteome</keyword>
<gene>
    <name evidence="4" type="primary">flgL</name>
    <name evidence="4" type="ORF">Pan44_42880</name>
</gene>
<dbReference type="PANTHER" id="PTHR42792:SF1">
    <property type="entry name" value="FLAGELLAR HOOK-ASSOCIATED PROTEIN 3"/>
    <property type="match status" value="1"/>
</dbReference>
<name>A0A517SJG2_9PLAN</name>
<keyword evidence="4" id="KW-0969">Cilium</keyword>
<dbReference type="KEGG" id="ccos:Pan44_42880"/>
<dbReference type="InterPro" id="IPR013384">
    <property type="entry name" value="Flagell_FlgL"/>
</dbReference>
<feature type="domain" description="Flagellin N-terminal" evidence="3">
    <location>
        <begin position="15"/>
        <end position="139"/>
    </location>
</feature>
<keyword evidence="4" id="KW-0966">Cell projection</keyword>
<dbReference type="InterPro" id="IPR001492">
    <property type="entry name" value="Flagellin"/>
</dbReference>
<reference evidence="4 5" key="1">
    <citation type="submission" date="2019-02" db="EMBL/GenBank/DDBJ databases">
        <title>Deep-cultivation of Planctomycetes and their phenomic and genomic characterization uncovers novel biology.</title>
        <authorList>
            <person name="Wiegand S."/>
            <person name="Jogler M."/>
            <person name="Boedeker C."/>
            <person name="Pinto D."/>
            <person name="Vollmers J."/>
            <person name="Rivas-Marin E."/>
            <person name="Kohn T."/>
            <person name="Peeters S.H."/>
            <person name="Heuer A."/>
            <person name="Rast P."/>
            <person name="Oberbeckmann S."/>
            <person name="Bunk B."/>
            <person name="Jeske O."/>
            <person name="Meyerdierks A."/>
            <person name="Storesund J.E."/>
            <person name="Kallscheuer N."/>
            <person name="Luecker S."/>
            <person name="Lage O.M."/>
            <person name="Pohl T."/>
            <person name="Merkel B.J."/>
            <person name="Hornburger P."/>
            <person name="Mueller R.-W."/>
            <person name="Bruemmer F."/>
            <person name="Labrenz M."/>
            <person name="Spormann A.M."/>
            <person name="Op den Camp H."/>
            <person name="Overmann J."/>
            <person name="Amann R."/>
            <person name="Jetten M.S.M."/>
            <person name="Mascher T."/>
            <person name="Medema M.H."/>
            <person name="Devos D.P."/>
            <person name="Kaster A.-K."/>
            <person name="Ovreas L."/>
            <person name="Rohde M."/>
            <person name="Galperin M.Y."/>
            <person name="Jogler C."/>
        </authorList>
    </citation>
    <scope>NUCLEOTIDE SEQUENCE [LARGE SCALE GENOMIC DNA]</scope>
    <source>
        <strain evidence="4 5">Pan44</strain>
    </source>
</reference>
<dbReference type="GO" id="GO:0005198">
    <property type="term" value="F:structural molecule activity"/>
    <property type="evidence" value="ECO:0007669"/>
    <property type="project" value="InterPro"/>
</dbReference>
<dbReference type="Pfam" id="PF00669">
    <property type="entry name" value="Flagellin_N"/>
    <property type="match status" value="1"/>
</dbReference>
<dbReference type="Proteomes" id="UP000315700">
    <property type="component" value="Chromosome"/>
</dbReference>
<keyword evidence="4" id="KW-0282">Flagellum</keyword>
<accession>A0A517SJG2</accession>
<dbReference type="PANTHER" id="PTHR42792">
    <property type="entry name" value="FLAGELLIN"/>
    <property type="match status" value="1"/>
</dbReference>
<dbReference type="RefSeq" id="WP_145033385.1">
    <property type="nucleotide sequence ID" value="NZ_CP036271.1"/>
</dbReference>
<dbReference type="NCBIfam" id="TIGR02550">
    <property type="entry name" value="flagell_flgL"/>
    <property type="match status" value="1"/>
</dbReference>
<dbReference type="AlphaFoldDB" id="A0A517SJG2"/>
<evidence type="ECO:0000313" key="4">
    <source>
        <dbReference type="EMBL" id="QDT56236.1"/>
    </source>
</evidence>
<dbReference type="GO" id="GO:0071973">
    <property type="term" value="P:bacterial-type flagellum-dependent cell motility"/>
    <property type="evidence" value="ECO:0007669"/>
    <property type="project" value="InterPro"/>
</dbReference>
<feature type="coiled-coil region" evidence="1">
    <location>
        <begin position="61"/>
        <end position="88"/>
    </location>
</feature>
<keyword evidence="1" id="KW-0175">Coiled coil</keyword>
<evidence type="ECO:0000259" key="3">
    <source>
        <dbReference type="Pfam" id="PF00669"/>
    </source>
</evidence>
<dbReference type="SUPFAM" id="SSF64518">
    <property type="entry name" value="Phase 1 flagellin"/>
    <property type="match status" value="1"/>
</dbReference>
<protein>
    <submittedName>
        <fullName evidence="4">Flagellar hook-associated protein 3</fullName>
    </submittedName>
</protein>